<accession>A0A813KXZ5</accession>
<evidence type="ECO:0000313" key="1">
    <source>
        <dbReference type="EMBL" id="CAE8718559.1"/>
    </source>
</evidence>
<protein>
    <submittedName>
        <fullName evidence="1">Uncharacterized protein</fullName>
    </submittedName>
</protein>
<dbReference type="Proteomes" id="UP000626109">
    <property type="component" value="Unassembled WGS sequence"/>
</dbReference>
<organism evidence="1 2">
    <name type="scientific">Polarella glacialis</name>
    <name type="common">Dinoflagellate</name>
    <dbReference type="NCBI Taxonomy" id="89957"/>
    <lineage>
        <taxon>Eukaryota</taxon>
        <taxon>Sar</taxon>
        <taxon>Alveolata</taxon>
        <taxon>Dinophyceae</taxon>
        <taxon>Suessiales</taxon>
        <taxon>Suessiaceae</taxon>
        <taxon>Polarella</taxon>
    </lineage>
</organism>
<gene>
    <name evidence="1" type="ORF">PGLA2088_LOCUS40143</name>
</gene>
<name>A0A813KXZ5_POLGL</name>
<sequence>MAAEDKPDRLEKSGPELFRELLRVYPVAEVDDYWRNGAWQDAVMRTDIVLVEAHRKEAGAPDAPELSEVEMPATYIVFC</sequence>
<reference evidence="1" key="1">
    <citation type="submission" date="2021-02" db="EMBL/GenBank/DDBJ databases">
        <authorList>
            <person name="Dougan E. K."/>
            <person name="Rhodes N."/>
            <person name="Thang M."/>
            <person name="Chan C."/>
        </authorList>
    </citation>
    <scope>NUCLEOTIDE SEQUENCE</scope>
</reference>
<dbReference type="AlphaFoldDB" id="A0A813KXZ5"/>
<proteinExistence type="predicted"/>
<dbReference type="EMBL" id="CAJNNW010033385">
    <property type="protein sequence ID" value="CAE8718559.1"/>
    <property type="molecule type" value="Genomic_DNA"/>
</dbReference>
<evidence type="ECO:0000313" key="2">
    <source>
        <dbReference type="Proteomes" id="UP000626109"/>
    </source>
</evidence>
<comment type="caution">
    <text evidence="1">The sequence shown here is derived from an EMBL/GenBank/DDBJ whole genome shotgun (WGS) entry which is preliminary data.</text>
</comment>